<dbReference type="Proteomes" id="UP000813461">
    <property type="component" value="Unassembled WGS sequence"/>
</dbReference>
<evidence type="ECO:0000256" key="1">
    <source>
        <dbReference type="SAM" id="MobiDB-lite"/>
    </source>
</evidence>
<name>A0A8K0R2P3_9PLEO</name>
<organism evidence="2 3">
    <name type="scientific">Paraphoma chrysanthemicola</name>
    <dbReference type="NCBI Taxonomy" id="798071"/>
    <lineage>
        <taxon>Eukaryota</taxon>
        <taxon>Fungi</taxon>
        <taxon>Dikarya</taxon>
        <taxon>Ascomycota</taxon>
        <taxon>Pezizomycotina</taxon>
        <taxon>Dothideomycetes</taxon>
        <taxon>Pleosporomycetidae</taxon>
        <taxon>Pleosporales</taxon>
        <taxon>Pleosporineae</taxon>
        <taxon>Phaeosphaeriaceae</taxon>
        <taxon>Paraphoma</taxon>
    </lineage>
</organism>
<proteinExistence type="predicted"/>
<accession>A0A8K0R2P3</accession>
<evidence type="ECO:0008006" key="4">
    <source>
        <dbReference type="Google" id="ProtNLM"/>
    </source>
</evidence>
<feature type="region of interest" description="Disordered" evidence="1">
    <location>
        <begin position="242"/>
        <end position="264"/>
    </location>
</feature>
<comment type="caution">
    <text evidence="2">The sequence shown here is derived from an EMBL/GenBank/DDBJ whole genome shotgun (WGS) entry which is preliminary data.</text>
</comment>
<reference evidence="2" key="1">
    <citation type="journal article" date="2021" name="Nat. Commun.">
        <title>Genetic determinants of endophytism in the Arabidopsis root mycobiome.</title>
        <authorList>
            <person name="Mesny F."/>
            <person name="Miyauchi S."/>
            <person name="Thiergart T."/>
            <person name="Pickel B."/>
            <person name="Atanasova L."/>
            <person name="Karlsson M."/>
            <person name="Huettel B."/>
            <person name="Barry K.W."/>
            <person name="Haridas S."/>
            <person name="Chen C."/>
            <person name="Bauer D."/>
            <person name="Andreopoulos W."/>
            <person name="Pangilinan J."/>
            <person name="LaButti K."/>
            <person name="Riley R."/>
            <person name="Lipzen A."/>
            <person name="Clum A."/>
            <person name="Drula E."/>
            <person name="Henrissat B."/>
            <person name="Kohler A."/>
            <person name="Grigoriev I.V."/>
            <person name="Martin F.M."/>
            <person name="Hacquard S."/>
        </authorList>
    </citation>
    <scope>NUCLEOTIDE SEQUENCE</scope>
    <source>
        <strain evidence="2">MPI-SDFR-AT-0120</strain>
    </source>
</reference>
<gene>
    <name evidence="2" type="ORF">FB567DRAFT_89986</name>
</gene>
<evidence type="ECO:0000313" key="2">
    <source>
        <dbReference type="EMBL" id="KAH7083685.1"/>
    </source>
</evidence>
<dbReference type="PANTHER" id="PTHR36578">
    <property type="entry name" value="CHROMOSOME 15, WHOLE GENOME SHOTGUN SEQUENCE"/>
    <property type="match status" value="1"/>
</dbReference>
<sequence>MKYSVVASVIIGAASAVGIPRPRAQAQSCGPLSKSNVPVPDPNTPESFTKFQPYGTESASSATPSAFDVVFTNQTAAIRSYKYMHYVDLDKYEVTKCAASCNSSPGCDAFNIFFLRHPSVEPAATCPNPKANTVVRCTLFNQPLEAGEALNRGQGRGPPDANGQDFEVRIAGSNAYNRVAGLFQSISAGTIITVTQTRSCATAPSTVTVTQTVTAAKAKSTSTSVVSTAWPHTSTLTIARASPKTTQTTTTASTKTTGTTSTVSSTSTEAVSTAWPHTSTLTVAAAVHRAASATHKP</sequence>
<keyword evidence="3" id="KW-1185">Reference proteome</keyword>
<evidence type="ECO:0000313" key="3">
    <source>
        <dbReference type="Proteomes" id="UP000813461"/>
    </source>
</evidence>
<dbReference type="PANTHER" id="PTHR36578:SF1">
    <property type="entry name" value="APPLE DOMAIN-CONTAINING PROTEIN"/>
    <property type="match status" value="1"/>
</dbReference>
<protein>
    <recommendedName>
        <fullName evidence="4">Apple domain-containing protein</fullName>
    </recommendedName>
</protein>
<dbReference type="EMBL" id="JAGMVJ010000013">
    <property type="protein sequence ID" value="KAH7083685.1"/>
    <property type="molecule type" value="Genomic_DNA"/>
</dbReference>
<dbReference type="AlphaFoldDB" id="A0A8K0R2P3"/>
<dbReference type="OrthoDB" id="271448at2759"/>